<dbReference type="GO" id="GO:0005886">
    <property type="term" value="C:plasma membrane"/>
    <property type="evidence" value="ECO:0007669"/>
    <property type="project" value="UniProtKB-SubCell"/>
</dbReference>
<evidence type="ECO:0000313" key="9">
    <source>
        <dbReference type="Proteomes" id="UP000178615"/>
    </source>
</evidence>
<dbReference type="PANTHER" id="PTHR32322">
    <property type="entry name" value="INNER MEMBRANE TRANSPORTER"/>
    <property type="match status" value="1"/>
</dbReference>
<evidence type="ECO:0000256" key="5">
    <source>
        <dbReference type="ARBA" id="ARBA00023136"/>
    </source>
</evidence>
<gene>
    <name evidence="8" type="ORF">A2V49_01335</name>
</gene>
<dbReference type="InterPro" id="IPR000620">
    <property type="entry name" value="EamA_dom"/>
</dbReference>
<feature type="transmembrane region" description="Helical" evidence="6">
    <location>
        <begin position="152"/>
        <end position="173"/>
    </location>
</feature>
<feature type="transmembrane region" description="Helical" evidence="6">
    <location>
        <begin position="12"/>
        <end position="30"/>
    </location>
</feature>
<dbReference type="Pfam" id="PF00892">
    <property type="entry name" value="EamA"/>
    <property type="match status" value="2"/>
</dbReference>
<dbReference type="InterPro" id="IPR037185">
    <property type="entry name" value="EmrE-like"/>
</dbReference>
<evidence type="ECO:0000256" key="6">
    <source>
        <dbReference type="SAM" id="Phobius"/>
    </source>
</evidence>
<feature type="domain" description="EamA" evidence="7">
    <location>
        <begin position="154"/>
        <end position="289"/>
    </location>
</feature>
<dbReference type="PANTHER" id="PTHR32322:SF18">
    <property type="entry name" value="S-ADENOSYLMETHIONINE_S-ADENOSYLHOMOCYSTEINE TRANSPORTER"/>
    <property type="match status" value="1"/>
</dbReference>
<comment type="caution">
    <text evidence="8">The sequence shown here is derived from an EMBL/GenBank/DDBJ whole genome shotgun (WGS) entry which is preliminary data.</text>
</comment>
<feature type="transmembrane region" description="Helical" evidence="6">
    <location>
        <begin position="242"/>
        <end position="266"/>
    </location>
</feature>
<evidence type="ECO:0000256" key="1">
    <source>
        <dbReference type="ARBA" id="ARBA00004651"/>
    </source>
</evidence>
<comment type="subcellular location">
    <subcellularLocation>
        <location evidence="1">Cell membrane</location>
        <topology evidence="1">Multi-pass membrane protein</topology>
    </subcellularLocation>
</comment>
<feature type="transmembrane region" description="Helical" evidence="6">
    <location>
        <begin position="75"/>
        <end position="95"/>
    </location>
</feature>
<feature type="transmembrane region" description="Helical" evidence="6">
    <location>
        <begin position="272"/>
        <end position="291"/>
    </location>
</feature>
<feature type="domain" description="EamA" evidence="7">
    <location>
        <begin position="8"/>
        <end position="142"/>
    </location>
</feature>
<protein>
    <recommendedName>
        <fullName evidence="7">EamA domain-containing protein</fullName>
    </recommendedName>
</protein>
<evidence type="ECO:0000256" key="2">
    <source>
        <dbReference type="ARBA" id="ARBA00022475"/>
    </source>
</evidence>
<name>A0A1F4UJS2_UNCKA</name>
<keyword evidence="5 6" id="KW-0472">Membrane</keyword>
<feature type="transmembrane region" description="Helical" evidence="6">
    <location>
        <begin position="36"/>
        <end position="55"/>
    </location>
</feature>
<reference evidence="8 9" key="1">
    <citation type="journal article" date="2016" name="Nat. Commun.">
        <title>Thousands of microbial genomes shed light on interconnected biogeochemical processes in an aquifer system.</title>
        <authorList>
            <person name="Anantharaman K."/>
            <person name="Brown C.T."/>
            <person name="Hug L.A."/>
            <person name="Sharon I."/>
            <person name="Castelle C.J."/>
            <person name="Probst A.J."/>
            <person name="Thomas B.C."/>
            <person name="Singh A."/>
            <person name="Wilkins M.J."/>
            <person name="Karaoz U."/>
            <person name="Brodie E.L."/>
            <person name="Williams K.H."/>
            <person name="Hubbard S.S."/>
            <person name="Banfield J.F."/>
        </authorList>
    </citation>
    <scope>NUCLEOTIDE SEQUENCE [LARGE SCALE GENOMIC DNA]</scope>
</reference>
<keyword evidence="4 6" id="KW-1133">Transmembrane helix</keyword>
<keyword evidence="3 6" id="KW-0812">Transmembrane</keyword>
<feature type="transmembrane region" description="Helical" evidence="6">
    <location>
        <begin position="101"/>
        <end position="119"/>
    </location>
</feature>
<dbReference type="EMBL" id="MEUV01000045">
    <property type="protein sequence ID" value="OGC45228.1"/>
    <property type="molecule type" value="Genomic_DNA"/>
</dbReference>
<dbReference type="SUPFAM" id="SSF103481">
    <property type="entry name" value="Multidrug resistance efflux transporter EmrE"/>
    <property type="match status" value="2"/>
</dbReference>
<proteinExistence type="predicted"/>
<accession>A0A1F4UJS2</accession>
<dbReference type="AlphaFoldDB" id="A0A1F4UJS2"/>
<organism evidence="8 9">
    <name type="scientific">candidate division WWE3 bacterium RBG_19FT_COMBO_34_6</name>
    <dbReference type="NCBI Taxonomy" id="1802612"/>
    <lineage>
        <taxon>Bacteria</taxon>
        <taxon>Katanobacteria</taxon>
    </lineage>
</organism>
<evidence type="ECO:0000256" key="3">
    <source>
        <dbReference type="ARBA" id="ARBA00022692"/>
    </source>
</evidence>
<keyword evidence="2" id="KW-1003">Cell membrane</keyword>
<feature type="transmembrane region" description="Helical" evidence="6">
    <location>
        <begin position="185"/>
        <end position="205"/>
    </location>
</feature>
<sequence length="300" mass="33702">MKITEHKKGVYSLVYLALVYASMGLFVRYLATSFEIFQQIYLRIFAAFVIALIVFNRKLDFSKLLKISVKEWGLISLRAFCFYILGVNLYTRALLLTKYSNVSFIGSLPITALFGFLLFKEKLGLKKILLIVLAFVGVFLISVTDYSNLLKWGLGDIYALISAVFFSFGYVTRRWHSNLLNNQEITALTFFLGIFMLLFASFVSGEGVPTTGWGLGIGLAILGAGFFNVMNNYLSNYGFQKVEAILASNILTLESFFAVLLGFLFFREFPSLKELFGGLLIVLAVVLMNEVESTESKKTS</sequence>
<dbReference type="Proteomes" id="UP000178615">
    <property type="component" value="Unassembled WGS sequence"/>
</dbReference>
<evidence type="ECO:0000313" key="8">
    <source>
        <dbReference type="EMBL" id="OGC45228.1"/>
    </source>
</evidence>
<feature type="transmembrane region" description="Helical" evidence="6">
    <location>
        <begin position="128"/>
        <end position="146"/>
    </location>
</feature>
<evidence type="ECO:0000259" key="7">
    <source>
        <dbReference type="Pfam" id="PF00892"/>
    </source>
</evidence>
<dbReference type="InterPro" id="IPR050638">
    <property type="entry name" value="AA-Vitamin_Transporters"/>
</dbReference>
<evidence type="ECO:0000256" key="4">
    <source>
        <dbReference type="ARBA" id="ARBA00022989"/>
    </source>
</evidence>
<feature type="transmembrane region" description="Helical" evidence="6">
    <location>
        <begin position="211"/>
        <end position="230"/>
    </location>
</feature>